<dbReference type="NCBIfam" id="TIGR01147">
    <property type="entry name" value="V_ATP_synt_G"/>
    <property type="match status" value="1"/>
</dbReference>
<comment type="caution">
    <text evidence="7">The sequence shown here is derived from an EMBL/GenBank/DDBJ whole genome shotgun (WGS) entry which is preliminary data.</text>
</comment>
<dbReference type="InParanoid" id="A0A507BHG6"/>
<evidence type="ECO:0000256" key="5">
    <source>
        <dbReference type="RuleBase" id="RU364019"/>
    </source>
</evidence>
<reference evidence="7 8" key="1">
    <citation type="submission" date="2019-06" db="EMBL/GenBank/DDBJ databases">
        <title>Draft genome sequence of the filamentous fungus Phialemoniopsis curvata isolated from diesel fuel.</title>
        <authorList>
            <person name="Varaljay V.A."/>
            <person name="Lyon W.J."/>
            <person name="Crouch A.L."/>
            <person name="Drake C.E."/>
            <person name="Hollomon J.M."/>
            <person name="Nadeau L.J."/>
            <person name="Nunn H.S."/>
            <person name="Stevenson B.S."/>
            <person name="Bojanowski C.L."/>
            <person name="Crookes-Goodson W.J."/>
        </authorList>
    </citation>
    <scope>NUCLEOTIDE SEQUENCE [LARGE SCALE GENOMIC DNA]</scope>
    <source>
        <strain evidence="7 8">D216</strain>
    </source>
</reference>
<dbReference type="STRING" id="1093900.A0A507BHG6"/>
<feature type="compositionally biased region" description="Pro residues" evidence="6">
    <location>
        <begin position="54"/>
        <end position="68"/>
    </location>
</feature>
<evidence type="ECO:0000256" key="3">
    <source>
        <dbReference type="ARBA" id="ARBA00022781"/>
    </source>
</evidence>
<proteinExistence type="inferred from homology"/>
<dbReference type="Pfam" id="PF03179">
    <property type="entry name" value="V-ATPase_G"/>
    <property type="match status" value="1"/>
</dbReference>
<comment type="similarity">
    <text evidence="1 5">Belongs to the V-ATPase G subunit family.</text>
</comment>
<feature type="region of interest" description="Disordered" evidence="6">
    <location>
        <begin position="112"/>
        <end position="133"/>
    </location>
</feature>
<keyword evidence="3 5" id="KW-0375">Hydrogen ion transport</keyword>
<sequence length="173" mass="19212">MSAQNSAGIQTLLDVGHPLLSARTPVWFDSSHRDSTTGREGSFQDCPEGYIRSPPNPNRPPANHPLPPTTARECTFPDTPHRVAVRTKRVREARDEAKKEIDAYKAEKEAEYKQFESEHTQGNKAAEEEANKEAEAKIKEIRAAGQKNQDKVVQDLLKAVFEAKPEPPSEVAA</sequence>
<evidence type="ECO:0000256" key="4">
    <source>
        <dbReference type="ARBA" id="ARBA00023065"/>
    </source>
</evidence>
<keyword evidence="4 5" id="KW-0406">Ion transport</keyword>
<comment type="subunit">
    <text evidence="5">V-ATPase is a heteromultimeric enzyme made up of two complexes: the ATP-hydrolytic V1 complex and the proton translocation V0 complex.</text>
</comment>
<dbReference type="GO" id="GO:0016887">
    <property type="term" value="F:ATP hydrolysis activity"/>
    <property type="evidence" value="ECO:0007669"/>
    <property type="project" value="TreeGrafter"/>
</dbReference>
<evidence type="ECO:0000313" key="7">
    <source>
        <dbReference type="EMBL" id="TPX16779.1"/>
    </source>
</evidence>
<dbReference type="PANTHER" id="PTHR12713">
    <property type="entry name" value="VACUOLAR ATP SYNTHASE SUBUNIT G"/>
    <property type="match status" value="1"/>
</dbReference>
<dbReference type="InterPro" id="IPR005124">
    <property type="entry name" value="V-ATPase_G"/>
</dbReference>
<comment type="function">
    <text evidence="5">Subunit of the V1 complex of vacuolar(H+)-ATPase (V-ATPase), a multisubunit enzyme composed of a peripheral complex (V1) that hydrolyzes ATP and a membrane integral complex (V0) that translocates protons. V-ATPase is responsible for acidifying and maintaining the pH of intracellular compartments and in some cell types, is targeted to the plasma membrane, where it is responsible for acidifying the extracellular environment.</text>
</comment>
<feature type="region of interest" description="Disordered" evidence="6">
    <location>
        <begin position="25"/>
        <end position="79"/>
    </location>
</feature>
<dbReference type="PANTHER" id="PTHR12713:SF11">
    <property type="entry name" value="V-TYPE PROTON ATPASE SUBUNIT G"/>
    <property type="match status" value="1"/>
</dbReference>
<evidence type="ECO:0000256" key="6">
    <source>
        <dbReference type="SAM" id="MobiDB-lite"/>
    </source>
</evidence>
<dbReference type="GeneID" id="41979830"/>
<accession>A0A507BHG6</accession>
<keyword evidence="2 5" id="KW-0813">Transport</keyword>
<gene>
    <name evidence="7" type="ORF">E0L32_012383</name>
</gene>
<dbReference type="EMBL" id="SKBQ01000166">
    <property type="protein sequence ID" value="TPX16779.1"/>
    <property type="molecule type" value="Genomic_DNA"/>
</dbReference>
<dbReference type="AlphaFoldDB" id="A0A507BHG6"/>
<dbReference type="GO" id="GO:0046961">
    <property type="term" value="F:proton-transporting ATPase activity, rotational mechanism"/>
    <property type="evidence" value="ECO:0007669"/>
    <property type="project" value="InterPro"/>
</dbReference>
<dbReference type="OrthoDB" id="250802at2759"/>
<dbReference type="Gene3D" id="1.20.5.2950">
    <property type="match status" value="1"/>
</dbReference>
<name>A0A507BHG6_9PEZI</name>
<evidence type="ECO:0000313" key="8">
    <source>
        <dbReference type="Proteomes" id="UP000319257"/>
    </source>
</evidence>
<evidence type="ECO:0000256" key="2">
    <source>
        <dbReference type="ARBA" id="ARBA00022448"/>
    </source>
</evidence>
<protein>
    <recommendedName>
        <fullName evidence="5">V-type proton ATPase subunit G</fullName>
    </recommendedName>
</protein>
<organism evidence="7 8">
    <name type="scientific">Thyridium curvatum</name>
    <dbReference type="NCBI Taxonomy" id="1093900"/>
    <lineage>
        <taxon>Eukaryota</taxon>
        <taxon>Fungi</taxon>
        <taxon>Dikarya</taxon>
        <taxon>Ascomycota</taxon>
        <taxon>Pezizomycotina</taxon>
        <taxon>Sordariomycetes</taxon>
        <taxon>Sordariomycetidae</taxon>
        <taxon>Thyridiales</taxon>
        <taxon>Thyridiaceae</taxon>
        <taxon>Thyridium</taxon>
    </lineage>
</organism>
<dbReference type="GO" id="GO:0000221">
    <property type="term" value="C:vacuolar proton-transporting V-type ATPase, V1 domain"/>
    <property type="evidence" value="ECO:0007669"/>
    <property type="project" value="TreeGrafter"/>
</dbReference>
<keyword evidence="8" id="KW-1185">Reference proteome</keyword>
<dbReference type="Proteomes" id="UP000319257">
    <property type="component" value="Unassembled WGS sequence"/>
</dbReference>
<evidence type="ECO:0000256" key="1">
    <source>
        <dbReference type="ARBA" id="ARBA00010066"/>
    </source>
</evidence>
<dbReference type="RefSeq" id="XP_030998490.1">
    <property type="nucleotide sequence ID" value="XM_031135218.1"/>
</dbReference>